<evidence type="ECO:0000313" key="13">
    <source>
        <dbReference type="Proteomes" id="UP000033531"/>
    </source>
</evidence>
<dbReference type="HOGENOM" id="CLU_095787_0_0_9"/>
<name>A0A0F4LF52_9LACO</name>
<dbReference type="PANTHER" id="PTHR30266:SF2">
    <property type="entry name" value="LARGE-CONDUCTANCE MECHANOSENSITIVE CHANNEL"/>
    <property type="match status" value="1"/>
</dbReference>
<keyword evidence="4 10" id="KW-1003">Cell membrane</keyword>
<evidence type="ECO:0000256" key="7">
    <source>
        <dbReference type="ARBA" id="ARBA00023065"/>
    </source>
</evidence>
<dbReference type="HAMAP" id="MF_00115">
    <property type="entry name" value="MscL"/>
    <property type="match status" value="1"/>
</dbReference>
<comment type="function">
    <text evidence="10">Channel that opens in response to stretch forces in the membrane lipid bilayer. May participate in the regulation of osmotic pressure changes within the cell.</text>
</comment>
<feature type="transmembrane region" description="Helical" evidence="10">
    <location>
        <begin position="69"/>
        <end position="87"/>
    </location>
</feature>
<gene>
    <name evidence="10 11" type="primary">mscL</name>
    <name evidence="12" type="ORF">DK873_02395</name>
    <name evidence="11" type="ORF">JF74_04900</name>
</gene>
<sequence>MLREFKEFIQRGNVIDLAVGVIIGGAFTNIVNSLVNNLINPLLGLFIGRIDLSNLVFKAGGATFKYGEFINTVINFLIIAFIVFLLVKAVNKVIRHNDQQQPAGPTAEDYLKEIRDLLKEKSN</sequence>
<feature type="transmembrane region" description="Helical" evidence="10">
    <location>
        <begin position="12"/>
        <end position="32"/>
    </location>
</feature>
<dbReference type="EMBL" id="QGLG01000002">
    <property type="protein sequence ID" value="PXY84053.1"/>
    <property type="molecule type" value="Genomic_DNA"/>
</dbReference>
<evidence type="ECO:0000256" key="4">
    <source>
        <dbReference type="ARBA" id="ARBA00022475"/>
    </source>
</evidence>
<dbReference type="GO" id="GO:0005886">
    <property type="term" value="C:plasma membrane"/>
    <property type="evidence" value="ECO:0007669"/>
    <property type="project" value="UniProtKB-SubCell"/>
</dbReference>
<evidence type="ECO:0000313" key="14">
    <source>
        <dbReference type="Proteomes" id="UP000247698"/>
    </source>
</evidence>
<evidence type="ECO:0000256" key="10">
    <source>
        <dbReference type="HAMAP-Rule" id="MF_00115"/>
    </source>
</evidence>
<keyword evidence="8 10" id="KW-0472">Membrane</keyword>
<comment type="similarity">
    <text evidence="2 10">Belongs to the MscL family.</text>
</comment>
<dbReference type="PROSITE" id="PS01327">
    <property type="entry name" value="MSCL"/>
    <property type="match status" value="1"/>
</dbReference>
<evidence type="ECO:0000256" key="9">
    <source>
        <dbReference type="ARBA" id="ARBA00023303"/>
    </source>
</evidence>
<dbReference type="PRINTS" id="PR01264">
    <property type="entry name" value="MECHCHANNEL"/>
</dbReference>
<reference evidence="11 13" key="1">
    <citation type="submission" date="2015-01" db="EMBL/GenBank/DDBJ databases">
        <title>Comparative genomics of the lactic acid bacteria isolated from the honey bee gut.</title>
        <authorList>
            <person name="Ellegaard K.M."/>
            <person name="Tamarit D."/>
            <person name="Javelind E."/>
            <person name="Olofsson T."/>
            <person name="Andersson S.G."/>
            <person name="Vasquez A."/>
        </authorList>
    </citation>
    <scope>NUCLEOTIDE SEQUENCE [LARGE SCALE GENOMIC DNA]</scope>
    <source>
        <strain evidence="11 13">Hma8</strain>
    </source>
</reference>
<dbReference type="Gene3D" id="1.10.1200.120">
    <property type="entry name" value="Large-conductance mechanosensitive channel, MscL, domain 1"/>
    <property type="match status" value="1"/>
</dbReference>
<dbReference type="InterPro" id="IPR019823">
    <property type="entry name" value="Mechanosensitive_channel_CS"/>
</dbReference>
<dbReference type="OrthoDB" id="9810350at2"/>
<proteinExistence type="inferred from homology"/>
<comment type="caution">
    <text evidence="11">The sequence shown here is derived from an EMBL/GenBank/DDBJ whole genome shotgun (WGS) entry which is preliminary data.</text>
</comment>
<organism evidence="11 13">
    <name type="scientific">Lactobacillus melliventris</name>
    <dbReference type="NCBI Taxonomy" id="1218507"/>
    <lineage>
        <taxon>Bacteria</taxon>
        <taxon>Bacillati</taxon>
        <taxon>Bacillota</taxon>
        <taxon>Bacilli</taxon>
        <taxon>Lactobacillales</taxon>
        <taxon>Lactobacillaceae</taxon>
        <taxon>Lactobacillus</taxon>
    </lineage>
</organism>
<evidence type="ECO:0000313" key="11">
    <source>
        <dbReference type="EMBL" id="KJY57462.1"/>
    </source>
</evidence>
<dbReference type="Proteomes" id="UP000033531">
    <property type="component" value="Unassembled WGS sequence"/>
</dbReference>
<accession>A0A0F4LF52</accession>
<keyword evidence="9 10" id="KW-0407">Ion channel</keyword>
<dbReference type="NCBIfam" id="TIGR00220">
    <property type="entry name" value="mscL"/>
    <property type="match status" value="1"/>
</dbReference>
<comment type="subcellular location">
    <subcellularLocation>
        <location evidence="1 10">Cell membrane</location>
        <topology evidence="1 10">Multi-pass membrane protein</topology>
    </subcellularLocation>
</comment>
<keyword evidence="3 10" id="KW-0813">Transport</keyword>
<comment type="subunit">
    <text evidence="10">Homopentamer.</text>
</comment>
<dbReference type="Proteomes" id="UP000247698">
    <property type="component" value="Unassembled WGS sequence"/>
</dbReference>
<protein>
    <recommendedName>
        <fullName evidence="10">Large-conductance mechanosensitive channel</fullName>
    </recommendedName>
</protein>
<dbReference type="EMBL" id="JXLI01000008">
    <property type="protein sequence ID" value="KJY57462.1"/>
    <property type="molecule type" value="Genomic_DNA"/>
</dbReference>
<dbReference type="InterPro" id="IPR001185">
    <property type="entry name" value="MS_channel"/>
</dbReference>
<dbReference type="PATRIC" id="fig|1218507.3.peg.657"/>
<dbReference type="AlphaFoldDB" id="A0A0F4LF52"/>
<evidence type="ECO:0000313" key="12">
    <source>
        <dbReference type="EMBL" id="PXY84053.1"/>
    </source>
</evidence>
<reference evidence="12 14" key="2">
    <citation type="submission" date="2018-05" db="EMBL/GenBank/DDBJ databases">
        <title>Reference genomes for bee gut microbiota database.</title>
        <authorList>
            <person name="Ellegaard K.M."/>
        </authorList>
    </citation>
    <scope>NUCLEOTIDE SEQUENCE [LARGE SCALE GENOMIC DNA]</scope>
    <source>
        <strain evidence="12 14">ESL0184</strain>
    </source>
</reference>
<evidence type="ECO:0000256" key="8">
    <source>
        <dbReference type="ARBA" id="ARBA00023136"/>
    </source>
</evidence>
<keyword evidence="14" id="KW-1185">Reference proteome</keyword>
<evidence type="ECO:0000256" key="5">
    <source>
        <dbReference type="ARBA" id="ARBA00022692"/>
    </source>
</evidence>
<dbReference type="NCBIfam" id="NF001842">
    <property type="entry name" value="PRK00567.1-3"/>
    <property type="match status" value="1"/>
</dbReference>
<keyword evidence="7 10" id="KW-0406">Ion transport</keyword>
<evidence type="ECO:0000256" key="6">
    <source>
        <dbReference type="ARBA" id="ARBA00022989"/>
    </source>
</evidence>
<evidence type="ECO:0000256" key="1">
    <source>
        <dbReference type="ARBA" id="ARBA00004651"/>
    </source>
</evidence>
<evidence type="ECO:0000256" key="3">
    <source>
        <dbReference type="ARBA" id="ARBA00022448"/>
    </source>
</evidence>
<dbReference type="SUPFAM" id="SSF81330">
    <property type="entry name" value="Gated mechanosensitive channel"/>
    <property type="match status" value="1"/>
</dbReference>
<dbReference type="STRING" id="1218507.JF74_04900"/>
<dbReference type="PANTHER" id="PTHR30266">
    <property type="entry name" value="MECHANOSENSITIVE CHANNEL MSCL"/>
    <property type="match status" value="1"/>
</dbReference>
<keyword evidence="5 10" id="KW-0812">Transmembrane</keyword>
<evidence type="ECO:0000256" key="2">
    <source>
        <dbReference type="ARBA" id="ARBA00007254"/>
    </source>
</evidence>
<dbReference type="InterPro" id="IPR037673">
    <property type="entry name" value="MSC/AndL"/>
</dbReference>
<keyword evidence="6 10" id="KW-1133">Transmembrane helix</keyword>
<dbReference type="InterPro" id="IPR036019">
    <property type="entry name" value="MscL_channel"/>
</dbReference>
<dbReference type="Pfam" id="PF01741">
    <property type="entry name" value="MscL"/>
    <property type="match status" value="1"/>
</dbReference>
<dbReference type="GO" id="GO:0008381">
    <property type="term" value="F:mechanosensitive monoatomic ion channel activity"/>
    <property type="evidence" value="ECO:0007669"/>
    <property type="project" value="UniProtKB-UniRule"/>
</dbReference>
<dbReference type="RefSeq" id="WP_046324453.1">
    <property type="nucleotide sequence ID" value="NZ_JAAEEB010000006.1"/>
</dbReference>